<evidence type="ECO:0000259" key="10">
    <source>
        <dbReference type="PROSITE" id="PS50157"/>
    </source>
</evidence>
<evidence type="ECO:0000256" key="4">
    <source>
        <dbReference type="ARBA" id="ARBA00022771"/>
    </source>
</evidence>
<dbReference type="SUPFAM" id="SSF57667">
    <property type="entry name" value="beta-beta-alpha zinc fingers"/>
    <property type="match status" value="3"/>
</dbReference>
<dbReference type="SMART" id="SM00355">
    <property type="entry name" value="ZnF_C2H2"/>
    <property type="match status" value="4"/>
</dbReference>
<organism evidence="11 12">
    <name type="scientific">Frankliniella occidentalis</name>
    <name type="common">Western flower thrips</name>
    <name type="synonym">Euthrips occidentalis</name>
    <dbReference type="NCBI Taxonomy" id="133901"/>
    <lineage>
        <taxon>Eukaryota</taxon>
        <taxon>Metazoa</taxon>
        <taxon>Ecdysozoa</taxon>
        <taxon>Arthropoda</taxon>
        <taxon>Hexapoda</taxon>
        <taxon>Insecta</taxon>
        <taxon>Pterygota</taxon>
        <taxon>Neoptera</taxon>
        <taxon>Paraneoptera</taxon>
        <taxon>Thysanoptera</taxon>
        <taxon>Terebrantia</taxon>
        <taxon>Thripoidea</taxon>
        <taxon>Thripidae</taxon>
        <taxon>Frankliniella</taxon>
    </lineage>
</organism>
<dbReference type="PANTHER" id="PTHR47772:SF13">
    <property type="entry name" value="GASTRULA ZINC FINGER PROTEIN XLCGF49.1-LIKE-RELATED"/>
    <property type="match status" value="1"/>
</dbReference>
<keyword evidence="6" id="KW-0805">Transcription regulation</keyword>
<dbReference type="FunFam" id="3.30.160.60:FF:000446">
    <property type="entry name" value="Zinc finger protein"/>
    <property type="match status" value="1"/>
</dbReference>
<dbReference type="Gene3D" id="3.30.160.60">
    <property type="entry name" value="Classic Zinc Finger"/>
    <property type="match status" value="3"/>
</dbReference>
<keyword evidence="8" id="KW-0539">Nucleus</keyword>
<evidence type="ECO:0000256" key="9">
    <source>
        <dbReference type="PROSITE-ProRule" id="PRU00042"/>
    </source>
</evidence>
<dbReference type="AlphaFoldDB" id="A0A6J1T1E4"/>
<evidence type="ECO:0000313" key="11">
    <source>
        <dbReference type="Proteomes" id="UP000504606"/>
    </source>
</evidence>
<proteinExistence type="predicted"/>
<keyword evidence="11" id="KW-1185">Reference proteome</keyword>
<feature type="domain" description="C2H2-type" evidence="10">
    <location>
        <begin position="14"/>
        <end position="42"/>
    </location>
</feature>
<dbReference type="RefSeq" id="XP_026286842.2">
    <property type="nucleotide sequence ID" value="XM_026431057.2"/>
</dbReference>
<name>A0A6J1T1E4_FRAOC</name>
<dbReference type="Proteomes" id="UP000504606">
    <property type="component" value="Unplaced"/>
</dbReference>
<accession>A0A6J1T1E4</accession>
<dbReference type="PANTHER" id="PTHR47772">
    <property type="entry name" value="ZINC FINGER PROTEIN 200"/>
    <property type="match status" value="1"/>
</dbReference>
<keyword evidence="5" id="KW-0862">Zinc</keyword>
<keyword evidence="2" id="KW-0479">Metal-binding</keyword>
<evidence type="ECO:0000256" key="3">
    <source>
        <dbReference type="ARBA" id="ARBA00022737"/>
    </source>
</evidence>
<dbReference type="OrthoDB" id="6077919at2759"/>
<evidence type="ECO:0000256" key="7">
    <source>
        <dbReference type="ARBA" id="ARBA00023163"/>
    </source>
</evidence>
<dbReference type="GeneID" id="113212381"/>
<reference evidence="12" key="1">
    <citation type="submission" date="2025-08" db="UniProtKB">
        <authorList>
            <consortium name="RefSeq"/>
        </authorList>
    </citation>
    <scope>IDENTIFICATION</scope>
    <source>
        <tissue evidence="12">Whole organism</tissue>
    </source>
</reference>
<comment type="subcellular location">
    <subcellularLocation>
        <location evidence="1">Nucleus</location>
    </subcellularLocation>
</comment>
<feature type="domain" description="C2H2-type" evidence="10">
    <location>
        <begin position="115"/>
        <end position="137"/>
    </location>
</feature>
<protein>
    <submittedName>
        <fullName evidence="12">Zinc finger protein 77-like</fullName>
    </submittedName>
</protein>
<dbReference type="InterPro" id="IPR036236">
    <property type="entry name" value="Znf_C2H2_sf"/>
</dbReference>
<evidence type="ECO:0000256" key="6">
    <source>
        <dbReference type="ARBA" id="ARBA00023015"/>
    </source>
</evidence>
<dbReference type="PROSITE" id="PS50157">
    <property type="entry name" value="ZINC_FINGER_C2H2_2"/>
    <property type="match status" value="3"/>
</dbReference>
<evidence type="ECO:0000256" key="8">
    <source>
        <dbReference type="ARBA" id="ARBA00023242"/>
    </source>
</evidence>
<evidence type="ECO:0000256" key="2">
    <source>
        <dbReference type="ARBA" id="ARBA00022723"/>
    </source>
</evidence>
<sequence length="147" mass="16962">MNKHLKTHTGEKPHQCTVCKNRFRSGCALKVHLFRKHTNSGPYECSLCHKFFQCPSYLIIHITRHVNTPPFGCPLCHKPQGDRRVLYHHLKEHVPVKVVRLPYQTTRGPTPPAPFLCTECGGRFRKCERLLQHLWTHIRAGRGRGGP</sequence>
<dbReference type="KEGG" id="foc:113212381"/>
<keyword evidence="3" id="KW-0677">Repeat</keyword>
<evidence type="ECO:0000256" key="5">
    <source>
        <dbReference type="ARBA" id="ARBA00022833"/>
    </source>
</evidence>
<dbReference type="GO" id="GO:0005634">
    <property type="term" value="C:nucleus"/>
    <property type="evidence" value="ECO:0007669"/>
    <property type="project" value="UniProtKB-SubCell"/>
</dbReference>
<dbReference type="GO" id="GO:0008270">
    <property type="term" value="F:zinc ion binding"/>
    <property type="evidence" value="ECO:0007669"/>
    <property type="project" value="UniProtKB-KW"/>
</dbReference>
<dbReference type="InterPro" id="IPR050636">
    <property type="entry name" value="C2H2-ZF_domain-containing"/>
</dbReference>
<gene>
    <name evidence="12" type="primary">LOC113212381</name>
</gene>
<evidence type="ECO:0000256" key="1">
    <source>
        <dbReference type="ARBA" id="ARBA00004123"/>
    </source>
</evidence>
<evidence type="ECO:0000313" key="12">
    <source>
        <dbReference type="RefSeq" id="XP_026286842.2"/>
    </source>
</evidence>
<keyword evidence="7" id="KW-0804">Transcription</keyword>
<dbReference type="InterPro" id="IPR013087">
    <property type="entry name" value="Znf_C2H2_type"/>
</dbReference>
<keyword evidence="4 9" id="KW-0863">Zinc-finger</keyword>
<dbReference type="PROSITE" id="PS00028">
    <property type="entry name" value="ZINC_FINGER_C2H2_1"/>
    <property type="match status" value="3"/>
</dbReference>
<feature type="domain" description="C2H2-type" evidence="10">
    <location>
        <begin position="43"/>
        <end position="70"/>
    </location>
</feature>